<dbReference type="GO" id="GO:0016628">
    <property type="term" value="F:oxidoreductase activity, acting on the CH-CH group of donors, NAD or NADP as acceptor"/>
    <property type="evidence" value="ECO:0007669"/>
    <property type="project" value="UniProtKB-ARBA"/>
</dbReference>
<accession>A0AA37WXD3</accession>
<comment type="caution">
    <text evidence="5">The sequence shown here is derived from an EMBL/GenBank/DDBJ whole genome shotgun (WGS) entry which is preliminary data.</text>
</comment>
<dbReference type="Proteomes" id="UP001157439">
    <property type="component" value="Unassembled WGS sequence"/>
</dbReference>
<dbReference type="EMBL" id="BSPO01000003">
    <property type="protein sequence ID" value="GLS84468.1"/>
    <property type="molecule type" value="Genomic_DNA"/>
</dbReference>
<keyword evidence="3" id="KW-0560">Oxidoreductase</keyword>
<dbReference type="InterPro" id="IPR045247">
    <property type="entry name" value="Oye-like"/>
</dbReference>
<evidence type="ECO:0000256" key="2">
    <source>
        <dbReference type="ARBA" id="ARBA00005979"/>
    </source>
</evidence>
<evidence type="ECO:0000313" key="5">
    <source>
        <dbReference type="EMBL" id="GLS84468.1"/>
    </source>
</evidence>
<gene>
    <name evidence="5" type="primary">sye2</name>
    <name evidence="5" type="ORF">GCM10007894_24450</name>
</gene>
<dbReference type="AlphaFoldDB" id="A0AA37WXD3"/>
<comment type="cofactor">
    <cofactor evidence="1">
        <name>FMN</name>
        <dbReference type="ChEBI" id="CHEBI:58210"/>
    </cofactor>
</comment>
<proteinExistence type="inferred from homology"/>
<dbReference type="GO" id="GO:0005829">
    <property type="term" value="C:cytosol"/>
    <property type="evidence" value="ECO:0007669"/>
    <property type="project" value="TreeGrafter"/>
</dbReference>
<sequence length="347" mass="38226">MTRARTTQPGNVPNALMARYYQQRASAGLIITEGAPVSAAARGYSLTPGIYQQAHIDGWRLITEAIHQQGGKVFVQLWHVGRRGHSRISGAQPLAPSALKVADKVYGPLGDGGFGMIETQVPKAMDRHDIERTQQEFVQATRNAMEANFDGVEIHGAHGYLFDSFMRMSSNKRDDDYGGSQQNRIRMLVETTQRVVNAVGADKVGVRISPHLLEKGGHRDPEMADLTIKLLQALEPLGLAYVHFSENPSNDESAPNEFRCKVRQVFSGQVMLAGGHTDHSAQSIIEQGLVDFVAFGTAFISNPDLVERFSHNWPLATLTEQASQQFYGGDDKGYCDYPSYQASIVTY</sequence>
<comment type="similarity">
    <text evidence="2">Belongs to the NADH:flavin oxidoreductase/NADH oxidase family.</text>
</comment>
<protein>
    <submittedName>
        <fullName evidence="5">Alkene reductase</fullName>
    </submittedName>
</protein>
<dbReference type="InterPro" id="IPR013785">
    <property type="entry name" value="Aldolase_TIM"/>
</dbReference>
<feature type="domain" description="NADH:flavin oxidoreductase/NADH oxidase N-terminal" evidence="4">
    <location>
        <begin position="1"/>
        <end position="314"/>
    </location>
</feature>
<evidence type="ECO:0000259" key="4">
    <source>
        <dbReference type="Pfam" id="PF00724"/>
    </source>
</evidence>
<dbReference type="FunFam" id="3.20.20.70:FF:000059">
    <property type="entry name" value="N-ethylmaleimide reductase, FMN-linked"/>
    <property type="match status" value="1"/>
</dbReference>
<dbReference type="CDD" id="cd02933">
    <property type="entry name" value="OYE_like_FMN"/>
    <property type="match status" value="1"/>
</dbReference>
<reference evidence="5 6" key="1">
    <citation type="journal article" date="2014" name="Int. J. Syst. Evol. Microbiol.">
        <title>Complete genome sequence of Corynebacterium casei LMG S-19264T (=DSM 44701T), isolated from a smear-ripened cheese.</title>
        <authorList>
            <consortium name="US DOE Joint Genome Institute (JGI-PGF)"/>
            <person name="Walter F."/>
            <person name="Albersmeier A."/>
            <person name="Kalinowski J."/>
            <person name="Ruckert C."/>
        </authorList>
    </citation>
    <scope>NUCLEOTIDE SEQUENCE [LARGE SCALE GENOMIC DNA]</scope>
    <source>
        <strain evidence="5 6">NBRC 112785</strain>
    </source>
</reference>
<dbReference type="Pfam" id="PF00724">
    <property type="entry name" value="Oxidored_FMN"/>
    <property type="match status" value="1"/>
</dbReference>
<name>A0AA37WXD3_9GAMM</name>
<dbReference type="SUPFAM" id="SSF51395">
    <property type="entry name" value="FMN-linked oxidoreductases"/>
    <property type="match status" value="1"/>
</dbReference>
<evidence type="ECO:0000256" key="3">
    <source>
        <dbReference type="ARBA" id="ARBA00023002"/>
    </source>
</evidence>
<evidence type="ECO:0000256" key="1">
    <source>
        <dbReference type="ARBA" id="ARBA00001917"/>
    </source>
</evidence>
<dbReference type="PANTHER" id="PTHR22893:SF135">
    <property type="entry name" value="NAD(P)H:FLAVIN OXIDOREDUCTASE SYE2"/>
    <property type="match status" value="1"/>
</dbReference>
<organism evidence="5 6">
    <name type="scientific">Paraferrimonas haliotis</name>
    <dbReference type="NCBI Taxonomy" id="2013866"/>
    <lineage>
        <taxon>Bacteria</taxon>
        <taxon>Pseudomonadati</taxon>
        <taxon>Pseudomonadota</taxon>
        <taxon>Gammaproteobacteria</taxon>
        <taxon>Alteromonadales</taxon>
        <taxon>Ferrimonadaceae</taxon>
        <taxon>Paraferrimonas</taxon>
    </lineage>
</organism>
<dbReference type="GO" id="GO:0010181">
    <property type="term" value="F:FMN binding"/>
    <property type="evidence" value="ECO:0007669"/>
    <property type="project" value="InterPro"/>
</dbReference>
<dbReference type="PANTHER" id="PTHR22893">
    <property type="entry name" value="NADH OXIDOREDUCTASE-RELATED"/>
    <property type="match status" value="1"/>
</dbReference>
<evidence type="ECO:0000313" key="6">
    <source>
        <dbReference type="Proteomes" id="UP001157439"/>
    </source>
</evidence>
<keyword evidence="6" id="KW-1185">Reference proteome</keyword>
<dbReference type="InterPro" id="IPR001155">
    <property type="entry name" value="OxRdtase_FMN_N"/>
</dbReference>
<dbReference type="Gene3D" id="3.20.20.70">
    <property type="entry name" value="Aldolase class I"/>
    <property type="match status" value="1"/>
</dbReference>